<reference evidence="1 2" key="1">
    <citation type="journal article" date="2022" name="Genome Biol. Evol.">
        <title>The Spruce Budworm Genome: Reconstructing the Evolutionary History of Antifreeze Proteins.</title>
        <authorList>
            <person name="Beliveau C."/>
            <person name="Gagne P."/>
            <person name="Picq S."/>
            <person name="Vernygora O."/>
            <person name="Keeling C.I."/>
            <person name="Pinkney K."/>
            <person name="Doucet D."/>
            <person name="Wen F."/>
            <person name="Johnston J.S."/>
            <person name="Maaroufi H."/>
            <person name="Boyle B."/>
            <person name="Laroche J."/>
            <person name="Dewar K."/>
            <person name="Juretic N."/>
            <person name="Blackburn G."/>
            <person name="Nisole A."/>
            <person name="Brunet B."/>
            <person name="Brandao M."/>
            <person name="Lumley L."/>
            <person name="Duan J."/>
            <person name="Quan G."/>
            <person name="Lucarotti C.J."/>
            <person name="Roe A.D."/>
            <person name="Sperling F.A.H."/>
            <person name="Levesque R.C."/>
            <person name="Cusson M."/>
        </authorList>
    </citation>
    <scope>NUCLEOTIDE SEQUENCE [LARGE SCALE GENOMIC DNA]</scope>
    <source>
        <strain evidence="1">Glfc:IPQL:Cfum</strain>
    </source>
</reference>
<evidence type="ECO:0000313" key="2">
    <source>
        <dbReference type="Proteomes" id="UP001064048"/>
    </source>
</evidence>
<protein>
    <submittedName>
        <fullName evidence="1">Uncharacterized protein</fullName>
    </submittedName>
</protein>
<dbReference type="Proteomes" id="UP001064048">
    <property type="component" value="Chromosome 10"/>
</dbReference>
<evidence type="ECO:0000313" key="1">
    <source>
        <dbReference type="EMBL" id="KAI8422141.1"/>
    </source>
</evidence>
<keyword evidence="2" id="KW-1185">Reference proteome</keyword>
<name>A0ACC0JDG2_CHOFU</name>
<gene>
    <name evidence="1" type="ORF">MSG28_006053</name>
</gene>
<dbReference type="EMBL" id="CM046110">
    <property type="protein sequence ID" value="KAI8422141.1"/>
    <property type="molecule type" value="Genomic_DNA"/>
</dbReference>
<comment type="caution">
    <text evidence="1">The sequence shown here is derived from an EMBL/GenBank/DDBJ whole genome shotgun (WGS) entry which is preliminary data.</text>
</comment>
<organism evidence="1 2">
    <name type="scientific">Choristoneura fumiferana</name>
    <name type="common">Spruce budworm moth</name>
    <name type="synonym">Archips fumiferana</name>
    <dbReference type="NCBI Taxonomy" id="7141"/>
    <lineage>
        <taxon>Eukaryota</taxon>
        <taxon>Metazoa</taxon>
        <taxon>Ecdysozoa</taxon>
        <taxon>Arthropoda</taxon>
        <taxon>Hexapoda</taxon>
        <taxon>Insecta</taxon>
        <taxon>Pterygota</taxon>
        <taxon>Neoptera</taxon>
        <taxon>Endopterygota</taxon>
        <taxon>Lepidoptera</taxon>
        <taxon>Glossata</taxon>
        <taxon>Ditrysia</taxon>
        <taxon>Tortricoidea</taxon>
        <taxon>Tortricidae</taxon>
        <taxon>Tortricinae</taxon>
        <taxon>Choristoneura</taxon>
    </lineage>
</organism>
<sequence>MSAGKTRGEKRRREFSRLVSKTLPFSSRPKSSGGGVGALTGACCVRRAAVGARALRRRALRGVGWAGAGAAAAGGPWRKLSGGALALLGAALAGEPARRATLDQLLQHPWMSEDDELPAHKHTHGKERRRESCQVLGDSEWSQSQSCLVPQHGRAARPLWPLPPRPRRRRRCCAAVSLCDAALWRFSSMTYQNGRAWCSQPARSEEGAGEGGPAVGEGDDRPDAALAALLVHSQPCAGDLLGGGVVARLVRRMTRVWVRGDEADALAALTGALDALALAWRRLACSPHLLAIDCGDDVRMRAWAVRARADGAAPPAADLAGLTLLEFRRSRGCGLAFKRRFLQLRAALAPHIAPPHIAPYDDLVAPPMQSHPQPQPMDED</sequence>
<proteinExistence type="predicted"/>
<accession>A0ACC0JDG2</accession>